<evidence type="ECO:0000259" key="1">
    <source>
        <dbReference type="Pfam" id="PF26563"/>
    </source>
</evidence>
<dbReference type="GO" id="GO:0016887">
    <property type="term" value="F:ATP hydrolysis activity"/>
    <property type="evidence" value="ECO:0007669"/>
    <property type="project" value="TreeGrafter"/>
</dbReference>
<keyword evidence="3" id="KW-1185">Reference proteome</keyword>
<dbReference type="GO" id="GO:0005829">
    <property type="term" value="C:cytosol"/>
    <property type="evidence" value="ECO:0007669"/>
    <property type="project" value="TreeGrafter"/>
</dbReference>
<accession>A0A0F7FU57</accession>
<dbReference type="Proteomes" id="UP000034034">
    <property type="component" value="Chromosome"/>
</dbReference>
<proteinExistence type="predicted"/>
<dbReference type="InterPro" id="IPR027417">
    <property type="entry name" value="P-loop_NTPase"/>
</dbReference>
<dbReference type="PATRIC" id="fig|408015.6.peg.2486"/>
<dbReference type="KEGG" id="sxi:SXIM_24460"/>
<dbReference type="InterPro" id="IPR022521">
    <property type="entry name" value="Rv3660c"/>
</dbReference>
<dbReference type="EMBL" id="CP009922">
    <property type="protein sequence ID" value="AKG43830.1"/>
    <property type="molecule type" value="Genomic_DNA"/>
</dbReference>
<dbReference type="Gene3D" id="3.40.50.300">
    <property type="entry name" value="P-loop containing nucleotide triphosphate hydrolases"/>
    <property type="match status" value="1"/>
</dbReference>
<gene>
    <name evidence="2" type="ORF">SXIM_24460</name>
</gene>
<name>A0A0F7FU57_9ACTN</name>
<evidence type="ECO:0000313" key="3">
    <source>
        <dbReference type="Proteomes" id="UP000034034"/>
    </source>
</evidence>
<dbReference type="Pfam" id="PF26563">
    <property type="entry name" value="Rv3660c_N"/>
    <property type="match status" value="1"/>
</dbReference>
<protein>
    <submittedName>
        <fullName evidence="2">Septum site-determining protein</fullName>
    </submittedName>
</protein>
<feature type="domain" description="Rv3660c-like CheY-like N-terminal" evidence="1">
    <location>
        <begin position="29"/>
        <end position="135"/>
    </location>
</feature>
<dbReference type="PANTHER" id="PTHR43384:SF11">
    <property type="entry name" value="SEPTUM SITE DETERMINING PROTEIN"/>
    <property type="match status" value="1"/>
</dbReference>
<organism evidence="2 3">
    <name type="scientific">Streptomyces xiamenensis</name>
    <dbReference type="NCBI Taxonomy" id="408015"/>
    <lineage>
        <taxon>Bacteria</taxon>
        <taxon>Bacillati</taxon>
        <taxon>Actinomycetota</taxon>
        <taxon>Actinomycetes</taxon>
        <taxon>Kitasatosporales</taxon>
        <taxon>Streptomycetaceae</taxon>
        <taxon>Streptomyces</taxon>
    </lineage>
</organism>
<dbReference type="GO" id="GO:0005524">
    <property type="term" value="F:ATP binding"/>
    <property type="evidence" value="ECO:0007669"/>
    <property type="project" value="TreeGrafter"/>
</dbReference>
<dbReference type="PANTHER" id="PTHR43384">
    <property type="entry name" value="SEPTUM SITE-DETERMINING PROTEIN MIND HOMOLOG, CHLOROPLASTIC-RELATED"/>
    <property type="match status" value="1"/>
</dbReference>
<dbReference type="GO" id="GO:0009898">
    <property type="term" value="C:cytoplasmic side of plasma membrane"/>
    <property type="evidence" value="ECO:0007669"/>
    <property type="project" value="TreeGrafter"/>
</dbReference>
<dbReference type="STRING" id="408015.SXIM_24460"/>
<dbReference type="HOGENOM" id="CLU_042654_2_0_11"/>
<sequence>MTSVTVIPVAAAPPKGTGLMTTTRPILIVTENENTLDDLLRLCAAAGAPAEVAPGVPTAEQWADAPLVLVGDDRALARQGRGWPGRRPGVLLIARDLDDHTVWARGMALGAEEVAHLPDAEPWLADRIADAFEATGRPALTIGVLGGRGGVGASALAGALAVTAARQGHRTVLVDGDPLGGGLDVLLGGERATGSRWPAFVTAQGRLSRAALEESLPRVHGVSLLSWDRGSVLRLTGQAMRSVLTAAQRGGGLVVLDLPRTVDEAGAEALAQLDLGLLVVPGELRAVAAARRVAGTAGALVRDLRVVARGPRLPGGLAGAELGQVLGLPLAGELPEEPGLSQKIEEGRPPGDNASGPLAHFCAELLTHALPAARAAA</sequence>
<reference evidence="2" key="1">
    <citation type="submission" date="2019-08" db="EMBL/GenBank/DDBJ databases">
        <title>Complete genome sequence of a mangrove-derived Streptomyces xiamenensis.</title>
        <authorList>
            <person name="Xu J."/>
        </authorList>
    </citation>
    <scope>NUCLEOTIDE SEQUENCE</scope>
    <source>
        <strain evidence="2">318</strain>
    </source>
</reference>
<dbReference type="SUPFAM" id="SSF52540">
    <property type="entry name" value="P-loop containing nucleoside triphosphate hydrolases"/>
    <property type="match status" value="1"/>
</dbReference>
<dbReference type="InterPro" id="IPR059050">
    <property type="entry name" value="Rv3660c_N"/>
</dbReference>
<evidence type="ECO:0000313" key="2">
    <source>
        <dbReference type="EMBL" id="AKG43830.1"/>
    </source>
</evidence>
<dbReference type="GO" id="GO:0051782">
    <property type="term" value="P:negative regulation of cell division"/>
    <property type="evidence" value="ECO:0007669"/>
    <property type="project" value="TreeGrafter"/>
</dbReference>
<dbReference type="NCBIfam" id="TIGR03815">
    <property type="entry name" value="CpaE_hom_Actino"/>
    <property type="match status" value="1"/>
</dbReference>
<dbReference type="AlphaFoldDB" id="A0A0F7FU57"/>
<dbReference type="InterPro" id="IPR050625">
    <property type="entry name" value="ParA/MinD_ATPase"/>
</dbReference>